<evidence type="ECO:0000313" key="4">
    <source>
        <dbReference type="Proteomes" id="UP000789342"/>
    </source>
</evidence>
<feature type="domain" description="F-box" evidence="2">
    <location>
        <begin position="92"/>
        <end position="143"/>
    </location>
</feature>
<dbReference type="CDD" id="cd09917">
    <property type="entry name" value="F-box_SF"/>
    <property type="match status" value="1"/>
</dbReference>
<dbReference type="InterPro" id="IPR036047">
    <property type="entry name" value="F-box-like_dom_sf"/>
</dbReference>
<accession>A0A9N9A7T9</accession>
<sequence length="438" mass="50056">MGEPNSSNTRGRKPRKYSKSTVNARVNKKKSTSPKVVKKELLLPDNRSPQLTPPSEPDLPTESSFLSISTIATIDPSITELASNETHAFNSDPSITSIAIEIFMNICEHLPPSDLFSLVLVCRKFREILCNASPVAQKIWKTSRLKFLRYLQKPAPPGMDERGYIVLRQLEKGCQFCQDHGSGFVKVYWEFRVRCCEMCLDKRTTRRDILYIDWIIPDIVLRTLPYIYRGAAQVYWTSDVHKAMEQYNAICESCENEDEVLNWVDDQQRLANRIMEEAPSREREEHEEQISKLEESIDKSYPMVNDVQHILSRQPQIIPPMNFMPMGLANHSLVSPLVSPISNPVMNPLVSPISPISPGSPMITNPMANPTLMFANSLPQLNRGQYVVPTQFTGALPYNRSQFMIAPPVQRLYPAQFMSHINRQNCYGIGQMQQLYRY</sequence>
<protein>
    <submittedName>
        <fullName evidence="3">12906_t:CDS:1</fullName>
    </submittedName>
</protein>
<feature type="region of interest" description="Disordered" evidence="1">
    <location>
        <begin position="1"/>
        <end position="62"/>
    </location>
</feature>
<proteinExistence type="predicted"/>
<name>A0A9N9A7T9_9GLOM</name>
<dbReference type="SUPFAM" id="SSF81383">
    <property type="entry name" value="F-box domain"/>
    <property type="match status" value="1"/>
</dbReference>
<dbReference type="PROSITE" id="PS50181">
    <property type="entry name" value="FBOX"/>
    <property type="match status" value="1"/>
</dbReference>
<reference evidence="3" key="1">
    <citation type="submission" date="2021-06" db="EMBL/GenBank/DDBJ databases">
        <authorList>
            <person name="Kallberg Y."/>
            <person name="Tangrot J."/>
            <person name="Rosling A."/>
        </authorList>
    </citation>
    <scope>NUCLEOTIDE SEQUENCE</scope>
    <source>
        <strain evidence="3">CL551</strain>
    </source>
</reference>
<dbReference type="EMBL" id="CAJVPV010002197">
    <property type="protein sequence ID" value="CAG8520531.1"/>
    <property type="molecule type" value="Genomic_DNA"/>
</dbReference>
<comment type="caution">
    <text evidence="3">The sequence shown here is derived from an EMBL/GenBank/DDBJ whole genome shotgun (WGS) entry which is preliminary data.</text>
</comment>
<gene>
    <name evidence="3" type="ORF">AMORRO_LOCUS4179</name>
</gene>
<evidence type="ECO:0000256" key="1">
    <source>
        <dbReference type="SAM" id="MobiDB-lite"/>
    </source>
</evidence>
<evidence type="ECO:0000259" key="2">
    <source>
        <dbReference type="PROSITE" id="PS50181"/>
    </source>
</evidence>
<dbReference type="AlphaFoldDB" id="A0A9N9A7T9"/>
<dbReference type="Proteomes" id="UP000789342">
    <property type="component" value="Unassembled WGS sequence"/>
</dbReference>
<organism evidence="3 4">
    <name type="scientific">Acaulospora morrowiae</name>
    <dbReference type="NCBI Taxonomy" id="94023"/>
    <lineage>
        <taxon>Eukaryota</taxon>
        <taxon>Fungi</taxon>
        <taxon>Fungi incertae sedis</taxon>
        <taxon>Mucoromycota</taxon>
        <taxon>Glomeromycotina</taxon>
        <taxon>Glomeromycetes</taxon>
        <taxon>Diversisporales</taxon>
        <taxon>Acaulosporaceae</taxon>
        <taxon>Acaulospora</taxon>
    </lineage>
</organism>
<dbReference type="Pfam" id="PF12937">
    <property type="entry name" value="F-box-like"/>
    <property type="match status" value="1"/>
</dbReference>
<dbReference type="SMART" id="SM00256">
    <property type="entry name" value="FBOX"/>
    <property type="match status" value="1"/>
</dbReference>
<evidence type="ECO:0000313" key="3">
    <source>
        <dbReference type="EMBL" id="CAG8520531.1"/>
    </source>
</evidence>
<dbReference type="OrthoDB" id="2322499at2759"/>
<keyword evidence="4" id="KW-1185">Reference proteome</keyword>
<dbReference type="InterPro" id="IPR001810">
    <property type="entry name" value="F-box_dom"/>
</dbReference>